<comment type="similarity">
    <text evidence="2">Belongs to the bacterial solute-binding protein 5 family.</text>
</comment>
<evidence type="ECO:0000256" key="4">
    <source>
        <dbReference type="ARBA" id="ARBA00022729"/>
    </source>
</evidence>
<dbReference type="Pfam" id="PF00496">
    <property type="entry name" value="SBP_bac_5"/>
    <property type="match status" value="1"/>
</dbReference>
<dbReference type="Proteomes" id="UP001139451">
    <property type="component" value="Unassembled WGS sequence"/>
</dbReference>
<evidence type="ECO:0000313" key="7">
    <source>
        <dbReference type="Proteomes" id="UP001139451"/>
    </source>
</evidence>
<evidence type="ECO:0000256" key="3">
    <source>
        <dbReference type="ARBA" id="ARBA00022448"/>
    </source>
</evidence>
<dbReference type="Gene3D" id="3.90.76.10">
    <property type="entry name" value="Dipeptide-binding Protein, Domain 1"/>
    <property type="match status" value="1"/>
</dbReference>
<dbReference type="PANTHER" id="PTHR30290:SF10">
    <property type="entry name" value="PERIPLASMIC OLIGOPEPTIDE-BINDING PROTEIN-RELATED"/>
    <property type="match status" value="1"/>
</dbReference>
<evidence type="ECO:0000256" key="2">
    <source>
        <dbReference type="ARBA" id="ARBA00005695"/>
    </source>
</evidence>
<dbReference type="AlphaFoldDB" id="A0A9X2HJF0"/>
<keyword evidence="4" id="KW-0732">Signal</keyword>
<keyword evidence="7" id="KW-1185">Reference proteome</keyword>
<comment type="caution">
    <text evidence="6">The sequence shown here is derived from an EMBL/GenBank/DDBJ whole genome shotgun (WGS) entry which is preliminary data.</text>
</comment>
<dbReference type="GO" id="GO:0015833">
    <property type="term" value="P:peptide transport"/>
    <property type="evidence" value="ECO:0007669"/>
    <property type="project" value="TreeGrafter"/>
</dbReference>
<dbReference type="InterPro" id="IPR039424">
    <property type="entry name" value="SBP_5"/>
</dbReference>
<feature type="domain" description="Solute-binding protein family 5" evidence="5">
    <location>
        <begin position="71"/>
        <end position="307"/>
    </location>
</feature>
<dbReference type="Gene3D" id="3.10.105.10">
    <property type="entry name" value="Dipeptide-binding Protein, Domain 3"/>
    <property type="match status" value="1"/>
</dbReference>
<dbReference type="SUPFAM" id="SSF53850">
    <property type="entry name" value="Periplasmic binding protein-like II"/>
    <property type="match status" value="1"/>
</dbReference>
<dbReference type="GO" id="GO:1904680">
    <property type="term" value="F:peptide transmembrane transporter activity"/>
    <property type="evidence" value="ECO:0007669"/>
    <property type="project" value="TreeGrafter"/>
</dbReference>
<dbReference type="PANTHER" id="PTHR30290">
    <property type="entry name" value="PERIPLASMIC BINDING COMPONENT OF ABC TRANSPORTER"/>
    <property type="match status" value="1"/>
</dbReference>
<keyword evidence="3" id="KW-0813">Transport</keyword>
<gene>
    <name evidence="6" type="ORF">M9978_00885</name>
</gene>
<evidence type="ECO:0000313" key="6">
    <source>
        <dbReference type="EMBL" id="MCP3728974.1"/>
    </source>
</evidence>
<protein>
    <submittedName>
        <fullName evidence="6">ABC transporter substrate-binding protein</fullName>
    </submittedName>
</protein>
<accession>A0A9X2HJF0</accession>
<dbReference type="EMBL" id="JAMLDX010000001">
    <property type="protein sequence ID" value="MCP3728974.1"/>
    <property type="molecule type" value="Genomic_DNA"/>
</dbReference>
<evidence type="ECO:0000259" key="5">
    <source>
        <dbReference type="Pfam" id="PF00496"/>
    </source>
</evidence>
<dbReference type="GO" id="GO:0030313">
    <property type="term" value="C:cell envelope"/>
    <property type="evidence" value="ECO:0007669"/>
    <property type="project" value="UniProtKB-SubCell"/>
</dbReference>
<reference evidence="6" key="1">
    <citation type="submission" date="2022-05" db="EMBL/GenBank/DDBJ databases">
        <title>Sphingomonas sp. strain MG17 Genome sequencing and assembly.</title>
        <authorList>
            <person name="Kim I."/>
        </authorList>
    </citation>
    <scope>NUCLEOTIDE SEQUENCE</scope>
    <source>
        <strain evidence="6">MG17</strain>
    </source>
</reference>
<proteinExistence type="inferred from homology"/>
<dbReference type="RefSeq" id="WP_254290905.1">
    <property type="nucleotide sequence ID" value="NZ_JAMLDX010000001.1"/>
</dbReference>
<sequence>MPGNRPLLAALIALATLGCERRPDDVPVTISVIGGAAELRESARGPMSAAARTYTAATAQGLVRYDAAGGIEPGLAERWIVTDGGRSYIFRLDEAEWADGEPVTAKQVVASLRHTIDARSRTTLAPFLAVIDEIVEMTPQVIEVRLSRPRPDLLKLFAQPELAVIRVGDASGTGPFRIADGPAGWRALRPAFNPARAEAAEAEPAATDTLLLRGERAASAIVRFAERESDLVLGGTFRDWPLLAHTEIAPANIHVDPATGLFGLALVSREGFLSTADNRRALAMAIDRAALTASVRPDWPIVETLLPSKLDSSANPAAPDWQSLPLDGRRILARNRVAAWHAANPDGSLAIRIALPGGPGGTLVWSRVARDLRDIGLQPQRLGSDEDADLRLIDEVAPYDSGRWYLVTACRQCPDGLTALIEAAREAPTLPERASRIAAAELAMTQDGAYIPIAQPLRWSLVALRLQAWQENSRAWHPLTHLRRERP</sequence>
<evidence type="ECO:0000256" key="1">
    <source>
        <dbReference type="ARBA" id="ARBA00004418"/>
    </source>
</evidence>
<name>A0A9X2HJF0_9SPHN</name>
<organism evidence="6 7">
    <name type="scientific">Sphingomonas tagetis</name>
    <dbReference type="NCBI Taxonomy" id="2949092"/>
    <lineage>
        <taxon>Bacteria</taxon>
        <taxon>Pseudomonadati</taxon>
        <taxon>Pseudomonadota</taxon>
        <taxon>Alphaproteobacteria</taxon>
        <taxon>Sphingomonadales</taxon>
        <taxon>Sphingomonadaceae</taxon>
        <taxon>Sphingomonas</taxon>
    </lineage>
</organism>
<dbReference type="PROSITE" id="PS51257">
    <property type="entry name" value="PROKAR_LIPOPROTEIN"/>
    <property type="match status" value="1"/>
</dbReference>
<comment type="subcellular location">
    <subcellularLocation>
        <location evidence="1">Periplasm</location>
    </subcellularLocation>
</comment>
<dbReference type="InterPro" id="IPR000914">
    <property type="entry name" value="SBP_5_dom"/>
</dbReference>